<dbReference type="Pfam" id="PF02146">
    <property type="entry name" value="SIR2"/>
    <property type="match status" value="1"/>
</dbReference>
<dbReference type="InterPro" id="IPR029035">
    <property type="entry name" value="DHS-like_NAD/FAD-binding_dom"/>
</dbReference>
<dbReference type="GO" id="GO:0017136">
    <property type="term" value="F:histone deacetylase activity, NAD-dependent"/>
    <property type="evidence" value="ECO:0007669"/>
    <property type="project" value="TreeGrafter"/>
</dbReference>
<dbReference type="InterPro" id="IPR026590">
    <property type="entry name" value="Ssirtuin_cat_dom"/>
</dbReference>
<keyword evidence="1" id="KW-0808">Transferase</keyword>
<feature type="binding site" evidence="3 4">
    <location>
        <position position="139"/>
    </location>
    <ligand>
        <name>Zn(2+)</name>
        <dbReference type="ChEBI" id="CHEBI:29105"/>
    </ligand>
</feature>
<feature type="binding site" evidence="3 4">
    <location>
        <position position="136"/>
    </location>
    <ligand>
        <name>Zn(2+)</name>
        <dbReference type="ChEBI" id="CHEBI:29105"/>
    </ligand>
</feature>
<feature type="active site" description="Proton acceptor" evidence="3 4">
    <location>
        <position position="109"/>
    </location>
</feature>
<dbReference type="HAMAP" id="MF_01121">
    <property type="entry name" value="Sirtuin_ClassIII"/>
    <property type="match status" value="1"/>
</dbReference>
<evidence type="ECO:0000256" key="4">
    <source>
        <dbReference type="PROSITE-ProRule" id="PRU00236"/>
    </source>
</evidence>
<evidence type="ECO:0000256" key="2">
    <source>
        <dbReference type="ARBA" id="ARBA00023027"/>
    </source>
</evidence>
<organism evidence="6 7">
    <name type="scientific">Neoaquamicrobium microcysteis</name>
    <dbReference type="NCBI Taxonomy" id="2682781"/>
    <lineage>
        <taxon>Bacteria</taxon>
        <taxon>Pseudomonadati</taxon>
        <taxon>Pseudomonadota</taxon>
        <taxon>Alphaproteobacteria</taxon>
        <taxon>Hyphomicrobiales</taxon>
        <taxon>Phyllobacteriaceae</taxon>
        <taxon>Neoaquamicrobium</taxon>
    </lineage>
</organism>
<comment type="domain">
    <text evidence="3">2 residues (Tyr-56 and Arg-59) present in a large hydrophobic pocket are probably involved in substrate specificity. They are important for desuccinylation activity, but dispensable for deacetylation activity.</text>
</comment>
<dbReference type="EC" id="2.3.1.286" evidence="3"/>
<dbReference type="CDD" id="cd01412">
    <property type="entry name" value="SIRT5_Af1_CobB"/>
    <property type="match status" value="1"/>
</dbReference>
<feature type="binding site" evidence="3">
    <location>
        <position position="56"/>
    </location>
    <ligand>
        <name>substrate</name>
    </ligand>
</feature>
<dbReference type="GO" id="GO:0005737">
    <property type="term" value="C:cytoplasm"/>
    <property type="evidence" value="ECO:0007669"/>
    <property type="project" value="UniProtKB-SubCell"/>
</dbReference>
<accession>A0A5D4GX90</accession>
<comment type="catalytic activity">
    <reaction evidence="3">
        <text>N(6)-succinyl-L-lysyl-[protein] + NAD(+) + H2O = 2''-O-succinyl-ADP-D-ribose + nicotinamide + L-lysyl-[protein]</text>
        <dbReference type="Rhea" id="RHEA:47668"/>
        <dbReference type="Rhea" id="RHEA-COMP:9752"/>
        <dbReference type="Rhea" id="RHEA-COMP:11877"/>
        <dbReference type="ChEBI" id="CHEBI:15377"/>
        <dbReference type="ChEBI" id="CHEBI:17154"/>
        <dbReference type="ChEBI" id="CHEBI:29969"/>
        <dbReference type="ChEBI" id="CHEBI:57540"/>
        <dbReference type="ChEBI" id="CHEBI:87830"/>
        <dbReference type="ChEBI" id="CHEBI:87832"/>
    </reaction>
</comment>
<evidence type="ECO:0000313" key="7">
    <source>
        <dbReference type="Proteomes" id="UP000323258"/>
    </source>
</evidence>
<dbReference type="GO" id="GO:0036054">
    <property type="term" value="F:protein-malonyllysine demalonylase activity"/>
    <property type="evidence" value="ECO:0007669"/>
    <property type="project" value="InterPro"/>
</dbReference>
<dbReference type="AlphaFoldDB" id="A0A5D4GX90"/>
<dbReference type="GO" id="GO:0070403">
    <property type="term" value="F:NAD+ binding"/>
    <property type="evidence" value="ECO:0007669"/>
    <property type="project" value="UniProtKB-UniRule"/>
</dbReference>
<keyword evidence="3 4" id="KW-0862">Zinc</keyword>
<dbReference type="PANTHER" id="PTHR11085:SF4">
    <property type="entry name" value="NAD-DEPENDENT PROTEIN DEACYLASE"/>
    <property type="match status" value="1"/>
</dbReference>
<name>A0A5D4GX90_9HYPH</name>
<feature type="binding site" evidence="3">
    <location>
        <begin position="176"/>
        <end position="178"/>
    </location>
    <ligand>
        <name>NAD(+)</name>
        <dbReference type="ChEBI" id="CHEBI:57540"/>
    </ligand>
</feature>
<proteinExistence type="inferred from homology"/>
<evidence type="ECO:0000259" key="5">
    <source>
        <dbReference type="PROSITE" id="PS50305"/>
    </source>
</evidence>
<dbReference type="InterPro" id="IPR027546">
    <property type="entry name" value="Sirtuin_class_III"/>
</dbReference>
<comment type="subcellular location">
    <subcellularLocation>
        <location evidence="3">Cytoplasm</location>
    </subcellularLocation>
</comment>
<comment type="cofactor">
    <cofactor evidence="3">
        <name>Zn(2+)</name>
        <dbReference type="ChEBI" id="CHEBI:29105"/>
    </cofactor>
    <text evidence="3">Binds 1 zinc ion per subunit.</text>
</comment>
<feature type="binding site" evidence="3">
    <location>
        <begin position="202"/>
        <end position="204"/>
    </location>
    <ligand>
        <name>NAD(+)</name>
        <dbReference type="ChEBI" id="CHEBI:57540"/>
    </ligand>
</feature>
<comment type="function">
    <text evidence="3">NAD-dependent lysine deacetylase and desuccinylase that specifically removes acetyl and succinyl groups on target proteins. Modulates the activities of several proteins which are inactive in their acylated form.</text>
</comment>
<dbReference type="Proteomes" id="UP000323258">
    <property type="component" value="Unassembled WGS sequence"/>
</dbReference>
<comment type="similarity">
    <text evidence="3">Belongs to the sirtuin family. Class III subfamily.</text>
</comment>
<dbReference type="PANTHER" id="PTHR11085">
    <property type="entry name" value="NAD-DEPENDENT PROTEIN DEACYLASE SIRTUIN-5, MITOCHONDRIAL-RELATED"/>
    <property type="match status" value="1"/>
</dbReference>
<dbReference type="InterPro" id="IPR026591">
    <property type="entry name" value="Sirtuin_cat_small_dom_sf"/>
</dbReference>
<comment type="caution">
    <text evidence="6">The sequence shown here is derived from an EMBL/GenBank/DDBJ whole genome shotgun (WGS) entry which is preliminary data.</text>
</comment>
<dbReference type="Gene3D" id="3.30.1600.10">
    <property type="entry name" value="SIR2/SIRT2 'Small Domain"/>
    <property type="match status" value="1"/>
</dbReference>
<gene>
    <name evidence="3" type="primary">cobB</name>
    <name evidence="6" type="ORF">FY036_12345</name>
</gene>
<dbReference type="InterPro" id="IPR050134">
    <property type="entry name" value="NAD-dep_sirtuin_deacylases"/>
</dbReference>
<protein>
    <recommendedName>
        <fullName evidence="3">NAD-dependent protein deacylase</fullName>
        <ecNumber evidence="3">2.3.1.286</ecNumber>
    </recommendedName>
    <alternativeName>
        <fullName evidence="3">Regulatory protein SIR2 homolog</fullName>
    </alternativeName>
</protein>
<feature type="binding site" evidence="3 4">
    <location>
        <position position="120"/>
    </location>
    <ligand>
        <name>Zn(2+)</name>
        <dbReference type="ChEBI" id="CHEBI:29105"/>
    </ligand>
</feature>
<dbReference type="EMBL" id="VSZS01000063">
    <property type="protein sequence ID" value="TYR31885.1"/>
    <property type="molecule type" value="Genomic_DNA"/>
</dbReference>
<feature type="binding site" evidence="3">
    <location>
        <position position="59"/>
    </location>
    <ligand>
        <name>substrate</name>
    </ligand>
</feature>
<dbReference type="RefSeq" id="WP_148915043.1">
    <property type="nucleotide sequence ID" value="NZ_VSZS01000063.1"/>
</dbReference>
<keyword evidence="3 4" id="KW-0479">Metal-binding</keyword>
<feature type="domain" description="Deacetylase sirtuin-type" evidence="5">
    <location>
        <begin position="1"/>
        <end position="233"/>
    </location>
</feature>
<reference evidence="6 7" key="2">
    <citation type="submission" date="2019-09" db="EMBL/GenBank/DDBJ databases">
        <title>Mesorhizobium sp. MaA-C15 isolated from Microcystis aeruginosa.</title>
        <authorList>
            <person name="Jeong S.E."/>
            <person name="Jin H.M."/>
            <person name="Jeon C.O."/>
        </authorList>
    </citation>
    <scope>NUCLEOTIDE SEQUENCE [LARGE SCALE GENOMIC DNA]</scope>
    <source>
        <strain evidence="6 7">MaA-C15</strain>
    </source>
</reference>
<dbReference type="SUPFAM" id="SSF52467">
    <property type="entry name" value="DHS-like NAD/FAD-binding domain"/>
    <property type="match status" value="1"/>
</dbReference>
<keyword evidence="7" id="KW-1185">Reference proteome</keyword>
<dbReference type="GO" id="GO:0036055">
    <property type="term" value="F:protein-succinyllysine desuccinylase activity"/>
    <property type="evidence" value="ECO:0007669"/>
    <property type="project" value="UniProtKB-UniRule"/>
</dbReference>
<sequence>MERPSSIVILTGAGISVESGIASFRDRNGIWAKHDWRDYATPEGYARNPRKVLDFYNTRRRALANVYPNEAHHALARLEGAFKGDFLLVTQNVDDLHESAGSRKLLHMHGELRSALCEACGMRSRWRGDMTVDSKCHFCETVGRLRPDVVWFGEMPYQMERIYRALAEADLFIAIGTSGHVYPAAQFVEEARHAGAHTVEFNIDESENASEFDETIRGPATQTVPEFVNRLLA</sequence>
<feature type="binding site" evidence="3">
    <location>
        <begin position="91"/>
        <end position="94"/>
    </location>
    <ligand>
        <name>NAD(+)</name>
        <dbReference type="ChEBI" id="CHEBI:57540"/>
    </ligand>
</feature>
<reference evidence="6 7" key="1">
    <citation type="submission" date="2019-08" db="EMBL/GenBank/DDBJ databases">
        <authorList>
            <person name="Seo Y.L."/>
        </authorList>
    </citation>
    <scope>NUCLEOTIDE SEQUENCE [LARGE SCALE GENOMIC DNA]</scope>
    <source>
        <strain evidence="6 7">MaA-C15</strain>
    </source>
</reference>
<dbReference type="InterPro" id="IPR003000">
    <property type="entry name" value="Sirtuin"/>
</dbReference>
<dbReference type="GO" id="GO:0008270">
    <property type="term" value="F:zinc ion binding"/>
    <property type="evidence" value="ECO:0007669"/>
    <property type="project" value="UniProtKB-UniRule"/>
</dbReference>
<dbReference type="OrthoDB" id="9800582at2"/>
<evidence type="ECO:0000256" key="1">
    <source>
        <dbReference type="ARBA" id="ARBA00022679"/>
    </source>
</evidence>
<feature type="binding site" evidence="3">
    <location>
        <position position="220"/>
    </location>
    <ligand>
        <name>NAD(+)</name>
        <dbReference type="ChEBI" id="CHEBI:57540"/>
    </ligand>
</feature>
<keyword evidence="3" id="KW-0963">Cytoplasm</keyword>
<comment type="catalytic activity">
    <reaction evidence="3">
        <text>N(6)-acetyl-L-lysyl-[protein] + NAD(+) + H2O = 2''-O-acetyl-ADP-D-ribose + nicotinamide + L-lysyl-[protein]</text>
        <dbReference type="Rhea" id="RHEA:43636"/>
        <dbReference type="Rhea" id="RHEA-COMP:9752"/>
        <dbReference type="Rhea" id="RHEA-COMP:10731"/>
        <dbReference type="ChEBI" id="CHEBI:15377"/>
        <dbReference type="ChEBI" id="CHEBI:17154"/>
        <dbReference type="ChEBI" id="CHEBI:29969"/>
        <dbReference type="ChEBI" id="CHEBI:57540"/>
        <dbReference type="ChEBI" id="CHEBI:61930"/>
        <dbReference type="ChEBI" id="CHEBI:83767"/>
        <dbReference type="EC" id="2.3.1.286"/>
    </reaction>
</comment>
<feature type="binding site" evidence="3 4">
    <location>
        <position position="117"/>
    </location>
    <ligand>
        <name>Zn(2+)</name>
        <dbReference type="ChEBI" id="CHEBI:29105"/>
    </ligand>
</feature>
<keyword evidence="2 3" id="KW-0520">NAD</keyword>
<evidence type="ECO:0000256" key="3">
    <source>
        <dbReference type="HAMAP-Rule" id="MF_01121"/>
    </source>
</evidence>
<evidence type="ECO:0000313" key="6">
    <source>
        <dbReference type="EMBL" id="TYR31885.1"/>
    </source>
</evidence>
<dbReference type="Gene3D" id="3.40.50.1220">
    <property type="entry name" value="TPP-binding domain"/>
    <property type="match status" value="1"/>
</dbReference>
<dbReference type="PROSITE" id="PS50305">
    <property type="entry name" value="SIRTUIN"/>
    <property type="match status" value="1"/>
</dbReference>
<comment type="caution">
    <text evidence="3">Lacks conserved residue(s) required for the propagation of feature annotation.</text>
</comment>